<dbReference type="GO" id="GO:0005634">
    <property type="term" value="C:nucleus"/>
    <property type="evidence" value="ECO:0007669"/>
    <property type="project" value="UniProtKB-SubCell"/>
</dbReference>
<proteinExistence type="inferred from homology"/>
<evidence type="ECO:0000256" key="5">
    <source>
        <dbReference type="RuleBase" id="RU004020"/>
    </source>
</evidence>
<dbReference type="SUPFAM" id="SSF46785">
    <property type="entry name" value="Winged helix' DNA-binding domain"/>
    <property type="match status" value="1"/>
</dbReference>
<keyword evidence="2" id="KW-0346">Stress response</keyword>
<dbReference type="Proteomes" id="UP000030748">
    <property type="component" value="Unassembled WGS sequence"/>
</dbReference>
<comment type="subcellular location">
    <subcellularLocation>
        <location evidence="1">Nucleus</location>
    </subcellularLocation>
</comment>
<keyword evidence="3" id="KW-0238">DNA-binding</keyword>
<dbReference type="PANTHER" id="PTHR10015:SF445">
    <property type="entry name" value="HEAT STRESS TRANSCRIPTION FACTOR A-4B-LIKE"/>
    <property type="match status" value="1"/>
</dbReference>
<evidence type="ECO:0000259" key="6">
    <source>
        <dbReference type="SMART" id="SM00415"/>
    </source>
</evidence>
<evidence type="ECO:0000256" key="2">
    <source>
        <dbReference type="ARBA" id="ARBA00023016"/>
    </source>
</evidence>
<evidence type="ECO:0000313" key="7">
    <source>
        <dbReference type="EMBL" id="EYU31627.1"/>
    </source>
</evidence>
<organism evidence="7 8">
    <name type="scientific">Erythranthe guttata</name>
    <name type="common">Yellow monkey flower</name>
    <name type="synonym">Mimulus guttatus</name>
    <dbReference type="NCBI Taxonomy" id="4155"/>
    <lineage>
        <taxon>Eukaryota</taxon>
        <taxon>Viridiplantae</taxon>
        <taxon>Streptophyta</taxon>
        <taxon>Embryophyta</taxon>
        <taxon>Tracheophyta</taxon>
        <taxon>Spermatophyta</taxon>
        <taxon>Magnoliopsida</taxon>
        <taxon>eudicotyledons</taxon>
        <taxon>Gunneridae</taxon>
        <taxon>Pentapetalae</taxon>
        <taxon>asterids</taxon>
        <taxon>lamiids</taxon>
        <taxon>Lamiales</taxon>
        <taxon>Phrymaceae</taxon>
        <taxon>Erythranthe</taxon>
    </lineage>
</organism>
<keyword evidence="4" id="KW-0539">Nucleus</keyword>
<feature type="non-terminal residue" evidence="7">
    <location>
        <position position="98"/>
    </location>
</feature>
<reference evidence="7 8" key="1">
    <citation type="journal article" date="2013" name="Proc. Natl. Acad. Sci. U.S.A.">
        <title>Fine-scale variation in meiotic recombination in Mimulus inferred from population shotgun sequencing.</title>
        <authorList>
            <person name="Hellsten U."/>
            <person name="Wright K.M."/>
            <person name="Jenkins J."/>
            <person name="Shu S."/>
            <person name="Yuan Y."/>
            <person name="Wessler S.R."/>
            <person name="Schmutz J."/>
            <person name="Willis J.H."/>
            <person name="Rokhsar D.S."/>
        </authorList>
    </citation>
    <scope>NUCLEOTIDE SEQUENCE [LARGE SCALE GENOMIC DNA]</scope>
    <source>
        <strain evidence="8">cv. DUN x IM62</strain>
    </source>
</reference>
<dbReference type="AlphaFoldDB" id="A0A022QSC2"/>
<evidence type="ECO:0000256" key="4">
    <source>
        <dbReference type="ARBA" id="ARBA00023242"/>
    </source>
</evidence>
<protein>
    <recommendedName>
        <fullName evidence="6">HSF-type DNA-binding domain-containing protein</fullName>
    </recommendedName>
</protein>
<dbReference type="InterPro" id="IPR036390">
    <property type="entry name" value="WH_DNA-bd_sf"/>
</dbReference>
<dbReference type="EMBL" id="KI630927">
    <property type="protein sequence ID" value="EYU31627.1"/>
    <property type="molecule type" value="Genomic_DNA"/>
</dbReference>
<evidence type="ECO:0000256" key="1">
    <source>
        <dbReference type="ARBA" id="ARBA00004123"/>
    </source>
</evidence>
<dbReference type="InterPro" id="IPR000232">
    <property type="entry name" value="HSF_DNA-bd"/>
</dbReference>
<accession>A0A022QSC2</accession>
<name>A0A022QSC2_ERYGU</name>
<dbReference type="GO" id="GO:0043565">
    <property type="term" value="F:sequence-specific DNA binding"/>
    <property type="evidence" value="ECO:0007669"/>
    <property type="project" value="InterPro"/>
</dbReference>
<sequence length="98" mass="10765">MEASTNNSTAPFLVKTYEMVDDPLTNSVVSWNYTGNSFVVWNPPEFAADLLPKKPKISNPEVGLLDLNSLLMKIPMKFWSTGSRRCGGGIKVDGGGEW</sequence>
<keyword evidence="8" id="KW-1185">Reference proteome</keyword>
<dbReference type="STRING" id="4155.A0A022QSC2"/>
<comment type="similarity">
    <text evidence="5">Belongs to the HSF family.</text>
</comment>
<gene>
    <name evidence="7" type="ORF">MIMGU_mgv11b018749mg</name>
</gene>
<evidence type="ECO:0000313" key="8">
    <source>
        <dbReference type="Proteomes" id="UP000030748"/>
    </source>
</evidence>
<dbReference type="InterPro" id="IPR036388">
    <property type="entry name" value="WH-like_DNA-bd_sf"/>
</dbReference>
<dbReference type="GO" id="GO:0003700">
    <property type="term" value="F:DNA-binding transcription factor activity"/>
    <property type="evidence" value="ECO:0007669"/>
    <property type="project" value="InterPro"/>
</dbReference>
<dbReference type="PANTHER" id="PTHR10015">
    <property type="entry name" value="HEAT SHOCK TRANSCRIPTION FACTOR"/>
    <property type="match status" value="1"/>
</dbReference>
<feature type="domain" description="HSF-type DNA-binding" evidence="6">
    <location>
        <begin position="8"/>
        <end position="77"/>
    </location>
</feature>
<dbReference type="SMART" id="SM00415">
    <property type="entry name" value="HSF"/>
    <property type="match status" value="1"/>
</dbReference>
<dbReference type="Pfam" id="PF00447">
    <property type="entry name" value="HSF_DNA-bind"/>
    <property type="match status" value="1"/>
</dbReference>
<evidence type="ECO:0000256" key="3">
    <source>
        <dbReference type="ARBA" id="ARBA00023125"/>
    </source>
</evidence>
<dbReference type="Gene3D" id="1.10.10.10">
    <property type="entry name" value="Winged helix-like DNA-binding domain superfamily/Winged helix DNA-binding domain"/>
    <property type="match status" value="1"/>
</dbReference>